<dbReference type="EMBL" id="FOSL01000048">
    <property type="protein sequence ID" value="SFL17834.1"/>
    <property type="molecule type" value="Genomic_DNA"/>
</dbReference>
<protein>
    <submittedName>
        <fullName evidence="2">KAP family P-loop domain-containing protein</fullName>
    </submittedName>
</protein>
<reference evidence="2 3" key="1">
    <citation type="submission" date="2016-10" db="EMBL/GenBank/DDBJ databases">
        <authorList>
            <person name="Varghese N."/>
            <person name="Submissions S."/>
        </authorList>
    </citation>
    <scope>NUCLEOTIDE SEQUENCE [LARGE SCALE GENOMIC DNA]</scope>
    <source>
        <strain evidence="2 3">DSM 21822</strain>
    </source>
</reference>
<organism evidence="2 3">
    <name type="scientific">Neomesorhizobium albiziae</name>
    <dbReference type="NCBI Taxonomy" id="335020"/>
    <lineage>
        <taxon>Bacteria</taxon>
        <taxon>Pseudomonadati</taxon>
        <taxon>Pseudomonadota</taxon>
        <taxon>Alphaproteobacteria</taxon>
        <taxon>Hyphomicrobiales</taxon>
        <taxon>Phyllobacteriaceae</taxon>
        <taxon>Neomesorhizobium</taxon>
    </lineage>
</organism>
<evidence type="ECO:0000259" key="1">
    <source>
        <dbReference type="Pfam" id="PF07693"/>
    </source>
</evidence>
<evidence type="ECO:0000313" key="3">
    <source>
        <dbReference type="Proteomes" id="UP000323300"/>
    </source>
</evidence>
<dbReference type="PANTHER" id="PTHR22674:SF6">
    <property type="entry name" value="NTPASE KAP FAMILY P-LOOP DOMAIN-CONTAINING PROTEIN 1"/>
    <property type="match status" value="1"/>
</dbReference>
<dbReference type="InterPro" id="IPR011646">
    <property type="entry name" value="KAP_P-loop"/>
</dbReference>
<feature type="domain" description="KAP NTPase" evidence="1">
    <location>
        <begin position="10"/>
        <end position="128"/>
    </location>
</feature>
<keyword evidence="3" id="KW-1185">Reference proteome</keyword>
<dbReference type="RefSeq" id="WP_188130639.1">
    <property type="nucleotide sequence ID" value="NZ_BSPE01000042.1"/>
</dbReference>
<sequence length="132" mass="14946">MFPRRSTQFRKAFDDLLDKAGVEQLVGLIDDLDRCLPDTAIETLEDVRLFVFTSRTAFVVAADEAMIEYAVRKHFPDLPDTTGPQTYARNYLEKLIQVPFRIPSLGDTETRIYVTLSSSAPNSARTTQRSTL</sequence>
<name>A0A1I4FIS1_9HYPH</name>
<accession>A0A1I4FIS1</accession>
<dbReference type="PANTHER" id="PTHR22674">
    <property type="entry name" value="NTPASE, KAP FAMILY P-LOOP DOMAIN-CONTAINING 1"/>
    <property type="match status" value="1"/>
</dbReference>
<evidence type="ECO:0000313" key="2">
    <source>
        <dbReference type="EMBL" id="SFL17834.1"/>
    </source>
</evidence>
<dbReference type="Proteomes" id="UP000323300">
    <property type="component" value="Unassembled WGS sequence"/>
</dbReference>
<dbReference type="InterPro" id="IPR052754">
    <property type="entry name" value="NTPase_KAP_P-loop"/>
</dbReference>
<dbReference type="Pfam" id="PF07693">
    <property type="entry name" value="KAP_NTPase"/>
    <property type="match status" value="1"/>
</dbReference>
<proteinExistence type="predicted"/>
<gene>
    <name evidence="2" type="ORF">SAMN04488498_14818</name>
</gene>
<dbReference type="AlphaFoldDB" id="A0A1I4FIS1"/>